<proteinExistence type="predicted"/>
<evidence type="ECO:0000313" key="2">
    <source>
        <dbReference type="EMBL" id="KAA0257805.1"/>
    </source>
</evidence>
<feature type="compositionally biased region" description="Acidic residues" evidence="1">
    <location>
        <begin position="106"/>
        <end position="119"/>
    </location>
</feature>
<name>A0A5A8F709_9BACT</name>
<evidence type="ECO:0000256" key="1">
    <source>
        <dbReference type="SAM" id="MobiDB-lite"/>
    </source>
</evidence>
<keyword evidence="3" id="KW-1185">Reference proteome</keyword>
<protein>
    <submittedName>
        <fullName evidence="2">Uncharacterized protein</fullName>
    </submittedName>
</protein>
<dbReference type="RefSeq" id="WP_149266778.1">
    <property type="nucleotide sequence ID" value="NZ_VFJB01000006.1"/>
</dbReference>
<comment type="caution">
    <text evidence="2">The sequence shown here is derived from an EMBL/GenBank/DDBJ whole genome shotgun (WGS) entry which is preliminary data.</text>
</comment>
<gene>
    <name evidence="2" type="ORF">FHQ18_08665</name>
</gene>
<feature type="compositionally biased region" description="Acidic residues" evidence="1">
    <location>
        <begin position="130"/>
        <end position="143"/>
    </location>
</feature>
<accession>A0A5A8F709</accession>
<feature type="compositionally biased region" description="Basic and acidic residues" evidence="1">
    <location>
        <begin position="144"/>
        <end position="155"/>
    </location>
</feature>
<sequence>MKNDKTFEWLKETFEKGKLEVSKLTRISKIRIEIASLTKKKDERLKLLGKKVVALLDEGELVEEELMGEYETIKEIDAKIDELNELVEEIKAKKYEVKKEEVEDLEEDIEYETEIEERVEEEKGQIEESQISEEESKEFEETEEEKKKKVNKDNE</sequence>
<evidence type="ECO:0000313" key="3">
    <source>
        <dbReference type="Proteomes" id="UP000322876"/>
    </source>
</evidence>
<dbReference type="AlphaFoldDB" id="A0A5A8F709"/>
<dbReference type="EMBL" id="VFJB01000006">
    <property type="protein sequence ID" value="KAA0257805.1"/>
    <property type="molecule type" value="Genomic_DNA"/>
</dbReference>
<organism evidence="2 3">
    <name type="scientific">Deferribacter autotrophicus</name>
    <dbReference type="NCBI Taxonomy" id="500465"/>
    <lineage>
        <taxon>Bacteria</taxon>
        <taxon>Pseudomonadati</taxon>
        <taxon>Deferribacterota</taxon>
        <taxon>Deferribacteres</taxon>
        <taxon>Deferribacterales</taxon>
        <taxon>Deferribacteraceae</taxon>
        <taxon>Deferribacter</taxon>
    </lineage>
</organism>
<reference evidence="2 3" key="1">
    <citation type="submission" date="2019-06" db="EMBL/GenBank/DDBJ databases">
        <title>Genomic insights into carbon and energy metabolism of Deferribacter autotrophicus revealed new metabolic traits in the phylum Deferribacteres.</title>
        <authorList>
            <person name="Slobodkin A.I."/>
            <person name="Slobodkina G.B."/>
            <person name="Allioux M."/>
            <person name="Alain K."/>
            <person name="Jebbar M."/>
            <person name="Shadrin V."/>
            <person name="Kublanov I.V."/>
            <person name="Toshchakov S.V."/>
            <person name="Bonch-Osmolovskaya E.A."/>
        </authorList>
    </citation>
    <scope>NUCLEOTIDE SEQUENCE [LARGE SCALE GENOMIC DNA]</scope>
    <source>
        <strain evidence="2 3">SL50</strain>
    </source>
</reference>
<dbReference type="Proteomes" id="UP000322876">
    <property type="component" value="Unassembled WGS sequence"/>
</dbReference>
<feature type="region of interest" description="Disordered" evidence="1">
    <location>
        <begin position="106"/>
        <end position="155"/>
    </location>
</feature>
<dbReference type="OrthoDB" id="9814715at2"/>